<keyword evidence="3" id="KW-1185">Reference proteome</keyword>
<keyword evidence="1" id="KW-0472">Membrane</keyword>
<dbReference type="OrthoDB" id="9927322at2"/>
<protein>
    <submittedName>
        <fullName evidence="2">Uncharacterized protein</fullName>
    </submittedName>
</protein>
<dbReference type="Proteomes" id="UP000198346">
    <property type="component" value="Unassembled WGS sequence"/>
</dbReference>
<feature type="transmembrane region" description="Helical" evidence="1">
    <location>
        <begin position="131"/>
        <end position="151"/>
    </location>
</feature>
<reference evidence="2 3" key="1">
    <citation type="submission" date="2017-07" db="EMBL/GenBank/DDBJ databases">
        <authorList>
            <person name="Sun Z.S."/>
            <person name="Albrecht U."/>
            <person name="Echele G."/>
            <person name="Lee C.C."/>
        </authorList>
    </citation>
    <scope>NUCLEOTIDE SEQUENCE [LARGE SCALE GENOMIC DNA]</scope>
    <source>
        <strain evidence="2 3">CGMCC 1.12710</strain>
    </source>
</reference>
<accession>A0A239PUQ9</accession>
<name>A0A239PUQ9_9PROT</name>
<dbReference type="EMBL" id="FZQA01000003">
    <property type="protein sequence ID" value="SNT73662.1"/>
    <property type="molecule type" value="Genomic_DNA"/>
</dbReference>
<keyword evidence="1" id="KW-0812">Transmembrane</keyword>
<evidence type="ECO:0000313" key="2">
    <source>
        <dbReference type="EMBL" id="SNT73662.1"/>
    </source>
</evidence>
<feature type="transmembrane region" description="Helical" evidence="1">
    <location>
        <begin position="71"/>
        <end position="92"/>
    </location>
</feature>
<dbReference type="AlphaFoldDB" id="A0A239PUQ9"/>
<dbReference type="RefSeq" id="WP_089412379.1">
    <property type="nucleotide sequence ID" value="NZ_FZQA01000003.1"/>
</dbReference>
<organism evidence="2 3">
    <name type="scientific">Amphiplicatus metriothermophilus</name>
    <dbReference type="NCBI Taxonomy" id="1519374"/>
    <lineage>
        <taxon>Bacteria</taxon>
        <taxon>Pseudomonadati</taxon>
        <taxon>Pseudomonadota</taxon>
        <taxon>Alphaproteobacteria</taxon>
        <taxon>Parvularculales</taxon>
        <taxon>Parvularculaceae</taxon>
        <taxon>Amphiplicatus</taxon>
    </lineage>
</organism>
<keyword evidence="1" id="KW-1133">Transmembrane helix</keyword>
<feature type="transmembrane region" description="Helical" evidence="1">
    <location>
        <begin position="99"/>
        <end position="119"/>
    </location>
</feature>
<sequence>MIRILLPIAVIAALLFAPIFGDEVSGSDIGSGVVTLTGHDYVGNTIDCWLNRNFSLDGDCKPEGGLKGKAIFAAIFVSAVAAVLGVIGLLPVIGRLTSFITMLAGIVVIAAIGFYALTQMGSDEGLEGVKWGSYLAGGGGLLTLISGLAGMRGQR</sequence>
<gene>
    <name evidence="2" type="ORF">SAMN06297382_1929</name>
</gene>
<proteinExistence type="predicted"/>
<evidence type="ECO:0000313" key="3">
    <source>
        <dbReference type="Proteomes" id="UP000198346"/>
    </source>
</evidence>
<evidence type="ECO:0000256" key="1">
    <source>
        <dbReference type="SAM" id="Phobius"/>
    </source>
</evidence>